<evidence type="ECO:0000259" key="5">
    <source>
        <dbReference type="SMART" id="SM00563"/>
    </source>
</evidence>
<evidence type="ECO:0000256" key="4">
    <source>
        <dbReference type="SAM" id="Phobius"/>
    </source>
</evidence>
<dbReference type="InterPro" id="IPR032098">
    <property type="entry name" value="Acyltransf_C"/>
</dbReference>
<feature type="transmembrane region" description="Helical" evidence="4">
    <location>
        <begin position="14"/>
        <end position="36"/>
    </location>
</feature>
<feature type="transmembrane region" description="Helical" evidence="4">
    <location>
        <begin position="303"/>
        <end position="321"/>
    </location>
</feature>
<evidence type="ECO:0000313" key="6">
    <source>
        <dbReference type="EMBL" id="KYR00813.1"/>
    </source>
</evidence>
<evidence type="ECO:0000256" key="1">
    <source>
        <dbReference type="ARBA" id="ARBA00008655"/>
    </source>
</evidence>
<dbReference type="Pfam" id="PF16076">
    <property type="entry name" value="Acyltransf_C"/>
    <property type="match status" value="1"/>
</dbReference>
<dbReference type="InterPro" id="IPR002123">
    <property type="entry name" value="Plipid/glycerol_acylTrfase"/>
</dbReference>
<comment type="caution">
    <text evidence="6">The sequence shown here is derived from an EMBL/GenBank/DDBJ whole genome shotgun (WGS) entry which is preliminary data.</text>
</comment>
<evidence type="ECO:0000256" key="3">
    <source>
        <dbReference type="ARBA" id="ARBA00023315"/>
    </source>
</evidence>
<proteinExistence type="inferred from homology"/>
<dbReference type="CDD" id="cd07990">
    <property type="entry name" value="LPLAT_LCLAT1-like"/>
    <property type="match status" value="1"/>
</dbReference>
<feature type="domain" description="Phospholipid/glycerol acyltransferase" evidence="5">
    <location>
        <begin position="85"/>
        <end position="207"/>
    </location>
</feature>
<dbReference type="PANTHER" id="PTHR10983">
    <property type="entry name" value="1-ACYLGLYCEROL-3-PHOSPHATE ACYLTRANSFERASE-RELATED"/>
    <property type="match status" value="1"/>
</dbReference>
<keyword evidence="7" id="KW-1185">Reference proteome</keyword>
<gene>
    <name evidence="6" type="ORF">DLAC_02865</name>
</gene>
<dbReference type="PANTHER" id="PTHR10983:SF69">
    <property type="entry name" value="PHOSPHOLIPID_GLYCEROL ACYLTRANSFERASE DOMAIN-CONTAINING PROTEIN"/>
    <property type="match status" value="1"/>
</dbReference>
<organism evidence="6 7">
    <name type="scientific">Tieghemostelium lacteum</name>
    <name type="common">Slime mold</name>
    <name type="synonym">Dictyostelium lacteum</name>
    <dbReference type="NCBI Taxonomy" id="361077"/>
    <lineage>
        <taxon>Eukaryota</taxon>
        <taxon>Amoebozoa</taxon>
        <taxon>Evosea</taxon>
        <taxon>Eumycetozoa</taxon>
        <taxon>Dictyostelia</taxon>
        <taxon>Dictyosteliales</taxon>
        <taxon>Raperosteliaceae</taxon>
        <taxon>Tieghemostelium</taxon>
    </lineage>
</organism>
<dbReference type="Pfam" id="PF01553">
    <property type="entry name" value="Acyltransferase"/>
    <property type="match status" value="1"/>
</dbReference>
<dbReference type="GO" id="GO:0016746">
    <property type="term" value="F:acyltransferase activity"/>
    <property type="evidence" value="ECO:0007669"/>
    <property type="project" value="UniProtKB-KW"/>
</dbReference>
<dbReference type="GO" id="GO:0036149">
    <property type="term" value="P:phosphatidylinositol acyl-chain remodeling"/>
    <property type="evidence" value="ECO:0007669"/>
    <property type="project" value="TreeGrafter"/>
</dbReference>
<keyword evidence="4" id="KW-1133">Transmembrane helix</keyword>
<reference evidence="6 7" key="1">
    <citation type="submission" date="2015-12" db="EMBL/GenBank/DDBJ databases">
        <title>Dictyostelia acquired genes for synthesis and detection of signals that induce cell-type specialization by lateral gene transfer from prokaryotes.</title>
        <authorList>
            <person name="Gloeckner G."/>
            <person name="Schaap P."/>
        </authorList>
    </citation>
    <scope>NUCLEOTIDE SEQUENCE [LARGE SCALE GENOMIC DNA]</scope>
    <source>
        <strain evidence="6 7">TK</strain>
    </source>
</reference>
<name>A0A152A3H5_TIELA</name>
<dbReference type="OrthoDB" id="189226at2759"/>
<dbReference type="GO" id="GO:0005783">
    <property type="term" value="C:endoplasmic reticulum"/>
    <property type="evidence" value="ECO:0007669"/>
    <property type="project" value="TreeGrafter"/>
</dbReference>
<accession>A0A152A3H5</accession>
<dbReference type="STRING" id="361077.A0A152A3H5"/>
<keyword evidence="2" id="KW-0808">Transferase</keyword>
<dbReference type="InParanoid" id="A0A152A3H5"/>
<dbReference type="FunCoup" id="A0A152A3H5">
    <property type="interactions" value="263"/>
</dbReference>
<keyword evidence="4" id="KW-0812">Transmembrane</keyword>
<dbReference type="SMART" id="SM00563">
    <property type="entry name" value="PlsC"/>
    <property type="match status" value="1"/>
</dbReference>
<evidence type="ECO:0000313" key="7">
    <source>
        <dbReference type="Proteomes" id="UP000076078"/>
    </source>
</evidence>
<comment type="similarity">
    <text evidence="1">Belongs to the 1-acyl-sn-glycerol-3-phosphate acyltransferase family.</text>
</comment>
<dbReference type="SUPFAM" id="SSF69593">
    <property type="entry name" value="Glycerol-3-phosphate (1)-acyltransferase"/>
    <property type="match status" value="1"/>
</dbReference>
<protein>
    <recommendedName>
        <fullName evidence="5">Phospholipid/glycerol acyltransferase domain-containing protein</fullName>
    </recommendedName>
</protein>
<keyword evidence="3" id="KW-0012">Acyltransferase</keyword>
<dbReference type="Proteomes" id="UP000076078">
    <property type="component" value="Unassembled WGS sequence"/>
</dbReference>
<dbReference type="AlphaFoldDB" id="A0A152A3H5"/>
<dbReference type="EMBL" id="LODT01000013">
    <property type="protein sequence ID" value="KYR00813.1"/>
    <property type="molecule type" value="Genomic_DNA"/>
</dbReference>
<sequence>MGFLGNIIRGILNFTYVILSSCCACVFFMFPPLVMIRPFSKTLYYKINNKVAGSWFRYLIFQTQVVNQTTVKLHGSEQLKPNESVILMMNHPSEIDWLYSWVLANRVGSTSCIKVILKDQIKYVPGIGWGCDNLDFVYLTRHWEFDEQHIQYKMELYTETHTKPWLVIFPEGTDFDKDKQLKSWAFSEKNGHPKFNNVLLPRHKGLHACIEPLRTHQNLDAIYDITIGYESKPTIFTCMIGTNPTVNIDIKRIPISEVPKEEDALQKWIYNLYDKKDKLLQQFKDNGNQFPSPYIIPKVGLDVYFFSILWYTFMIMAFYLMSQHTLLLYYFIAVVLFFISSSRFKSLREFRGLQLPQHTKKQ</sequence>
<keyword evidence="4" id="KW-0472">Membrane</keyword>
<feature type="transmembrane region" description="Helical" evidence="4">
    <location>
        <begin position="327"/>
        <end position="344"/>
    </location>
</feature>
<dbReference type="OMA" id="HRSTVDW"/>
<evidence type="ECO:0000256" key="2">
    <source>
        <dbReference type="ARBA" id="ARBA00022679"/>
    </source>
</evidence>